<reference evidence="1" key="1">
    <citation type="submission" date="2009-10" db="EMBL/GenBank/DDBJ databases">
        <title>Diversity of trophic interactions inside an arsenic-rich microbial ecosystem.</title>
        <authorList>
            <person name="Bertin P.N."/>
            <person name="Heinrich-Salmeron A."/>
            <person name="Pelletier E."/>
            <person name="Goulhen-Chollet F."/>
            <person name="Arsene-Ploetze F."/>
            <person name="Gallien S."/>
            <person name="Calteau A."/>
            <person name="Vallenet D."/>
            <person name="Casiot C."/>
            <person name="Chane-Woon-Ming B."/>
            <person name="Giloteaux L."/>
            <person name="Barakat M."/>
            <person name="Bonnefoy V."/>
            <person name="Bruneel O."/>
            <person name="Chandler M."/>
            <person name="Cleiss J."/>
            <person name="Duran R."/>
            <person name="Elbaz-Poulichet F."/>
            <person name="Fonknechten N."/>
            <person name="Lauga B."/>
            <person name="Mornico D."/>
            <person name="Ortet P."/>
            <person name="Schaeffer C."/>
            <person name="Siguier P."/>
            <person name="Alexander Thil Smith A."/>
            <person name="Van Dorsselaer A."/>
            <person name="Weissenbach J."/>
            <person name="Medigue C."/>
            <person name="Le Paslier D."/>
        </authorList>
    </citation>
    <scope>NUCLEOTIDE SEQUENCE</scope>
</reference>
<name>E6PHI6_9ZZZZ</name>
<evidence type="ECO:0008006" key="4">
    <source>
        <dbReference type="Google" id="ProtNLM"/>
    </source>
</evidence>
<dbReference type="EMBL" id="CABO01000035">
    <property type="protein sequence ID" value="CBI02364.1"/>
    <property type="molecule type" value="Genomic_DNA"/>
</dbReference>
<dbReference type="EMBL" id="CABL01000017">
    <property type="protein sequence ID" value="CBH75924.1"/>
    <property type="molecule type" value="Genomic_DNA"/>
</dbReference>
<organism evidence="1">
    <name type="scientific">mine drainage metagenome</name>
    <dbReference type="NCBI Taxonomy" id="410659"/>
    <lineage>
        <taxon>unclassified sequences</taxon>
        <taxon>metagenomes</taxon>
        <taxon>ecological metagenomes</taxon>
    </lineage>
</organism>
<dbReference type="InterPro" id="IPR024294">
    <property type="entry name" value="DUF3810"/>
</dbReference>
<evidence type="ECO:0000313" key="3">
    <source>
        <dbReference type="EMBL" id="CBI02465.1"/>
    </source>
</evidence>
<dbReference type="Pfam" id="PF12725">
    <property type="entry name" value="DUF3810"/>
    <property type="match status" value="1"/>
</dbReference>
<dbReference type="EMBL" id="CABO01000038">
    <property type="protein sequence ID" value="CBI02465.1"/>
    <property type="molecule type" value="Genomic_DNA"/>
</dbReference>
<evidence type="ECO:0000313" key="2">
    <source>
        <dbReference type="EMBL" id="CBI02364.1"/>
    </source>
</evidence>
<gene>
    <name evidence="1" type="ORF">CARN1_1091</name>
    <name evidence="2" type="ORF">CARN4_1071</name>
    <name evidence="3" type="ORF">CARN4_1128</name>
</gene>
<dbReference type="AlphaFoldDB" id="E6PHI6"/>
<proteinExistence type="predicted"/>
<sequence>MLALLAFFVLSLRRGLRGLFDAMLVLLVAYAWFEIAWGWNYARAPIEARIGTFDAAAVNPHAVAALRVKAIAELNALAPLAHARESAGYDRSALRTAWLPIVRALGDRWNPHVGAPKWTIVAPFMALNGTQGFINPLTLESQLAPDLLWFEVPFDLAHEWSHVAGFAREDEANYIGVLTCLRDPDPIARYSGWMSVLFALPPLPRYAKTTFTPLVWSDFAAIRARNAHNLNVAFARFSWGTYNHYLKSNHVASGIANYDEVTRLLLGIPRTRAGLPRVTVR</sequence>
<comment type="caution">
    <text evidence="1">The sequence shown here is derived from an EMBL/GenBank/DDBJ whole genome shotgun (WGS) entry which is preliminary data.</text>
</comment>
<protein>
    <recommendedName>
        <fullName evidence="4">DUF3810 domain-containing protein</fullName>
    </recommendedName>
</protein>
<evidence type="ECO:0000313" key="1">
    <source>
        <dbReference type="EMBL" id="CBH75924.1"/>
    </source>
</evidence>
<accession>E6PHI6</accession>